<dbReference type="KEGG" id="hsn:DV733_09445"/>
<dbReference type="RefSeq" id="WP_049994939.1">
    <property type="nucleotide sequence ID" value="NZ_CP031310.1"/>
</dbReference>
<proteinExistence type="predicted"/>
<protein>
    <recommendedName>
        <fullName evidence="3">CRISPR system Cms protein Csm4</fullName>
    </recommendedName>
</protein>
<dbReference type="STRING" id="1457250.GCA_000755225_01011"/>
<dbReference type="OrthoDB" id="256261at2157"/>
<evidence type="ECO:0000313" key="1">
    <source>
        <dbReference type="EMBL" id="QCC51450.1"/>
    </source>
</evidence>
<dbReference type="EMBL" id="CP031310">
    <property type="protein sequence ID" value="QCC51450.1"/>
    <property type="molecule type" value="Genomic_DNA"/>
</dbReference>
<evidence type="ECO:0000313" key="2">
    <source>
        <dbReference type="Proteomes" id="UP000296706"/>
    </source>
</evidence>
<sequence length="311" mass="34187">MTRIQQVLFEVETPYCGHPYFVSGHALFNAVARRVDDAVARELCVSTGVFVPGEYGSLPESCSNSGFAGKVGTSLPAVETYSDLFLFRDAAQRWLLDSRPRDAHNVLDVQTHGGRQVFADKCWFGKPAAHRNNRRSVQWYVHAYLHTGRGAEDVLPVSEDVLDGVRVGGARNYGFGALSVADTQVVELDDLSYAQLTDCDAVLLDVVSPYVLGSEYPGADDQSVPWWWDVPDHGVRRRRSRLVVGDETYELTAVDHGQVVRYAGKDAMKTAKNGVLRVGTHAKYGFGELRVRPADTDRVPERADAVTGGDA</sequence>
<dbReference type="AlphaFoldDB" id="A0A4D6HCC1"/>
<dbReference type="Proteomes" id="UP000296706">
    <property type="component" value="Chromosome"/>
</dbReference>
<reference evidence="1 2" key="1">
    <citation type="journal article" date="2019" name="Nat. Commun.">
        <title>A new type of DNA phosphorothioation-based antiviral system in archaea.</title>
        <authorList>
            <person name="Xiong L."/>
            <person name="Liu S."/>
            <person name="Chen S."/>
            <person name="Xiao Y."/>
            <person name="Zhu B."/>
            <person name="Gao Y."/>
            <person name="Zhang Y."/>
            <person name="Chen B."/>
            <person name="Luo J."/>
            <person name="Deng Z."/>
            <person name="Chen X."/>
            <person name="Wang L."/>
            <person name="Chen S."/>
        </authorList>
    </citation>
    <scope>NUCLEOTIDE SEQUENCE [LARGE SCALE GENOMIC DNA]</scope>
    <source>
        <strain evidence="1 2">CBA1105</strain>
    </source>
</reference>
<organism evidence="1 2">
    <name type="scientific">Halapricum salinum</name>
    <dbReference type="NCBI Taxonomy" id="1457250"/>
    <lineage>
        <taxon>Archaea</taxon>
        <taxon>Methanobacteriati</taxon>
        <taxon>Methanobacteriota</taxon>
        <taxon>Stenosarchaea group</taxon>
        <taxon>Halobacteria</taxon>
        <taxon>Halobacteriales</taxon>
        <taxon>Haloarculaceae</taxon>
        <taxon>Halapricum</taxon>
    </lineage>
</organism>
<evidence type="ECO:0008006" key="3">
    <source>
        <dbReference type="Google" id="ProtNLM"/>
    </source>
</evidence>
<dbReference type="GeneID" id="39848088"/>
<keyword evidence="2" id="KW-1185">Reference proteome</keyword>
<name>A0A4D6HCC1_9EURY</name>
<accession>A0A4D6HCC1</accession>
<gene>
    <name evidence="1" type="ORF">DV733_09445</name>
</gene>